<dbReference type="Pfam" id="PF00270">
    <property type="entry name" value="DEAD"/>
    <property type="match status" value="1"/>
</dbReference>
<dbReference type="PROSITE" id="PS00690">
    <property type="entry name" value="DEAH_ATP_HELICASE"/>
    <property type="match status" value="1"/>
</dbReference>
<dbReference type="Pfam" id="PF00271">
    <property type="entry name" value="Helicase_C"/>
    <property type="match status" value="1"/>
</dbReference>
<feature type="region of interest" description="Disordered" evidence="22">
    <location>
        <begin position="597"/>
        <end position="625"/>
    </location>
</feature>
<organism evidence="25 26">
    <name type="scientific">Ornithorhynchus anatinus</name>
    <name type="common">Duckbill platypus</name>
    <dbReference type="NCBI Taxonomy" id="9258"/>
    <lineage>
        <taxon>Eukaryota</taxon>
        <taxon>Metazoa</taxon>
        <taxon>Chordata</taxon>
        <taxon>Craniata</taxon>
        <taxon>Vertebrata</taxon>
        <taxon>Euteleostomi</taxon>
        <taxon>Mammalia</taxon>
        <taxon>Monotremata</taxon>
        <taxon>Ornithorhynchidae</taxon>
        <taxon>Ornithorhynchus</taxon>
    </lineage>
</organism>
<dbReference type="GO" id="GO:1990414">
    <property type="term" value="P:replication-born double-strand break repair via sister chromatid exchange"/>
    <property type="evidence" value="ECO:0007669"/>
    <property type="project" value="Ensembl"/>
</dbReference>
<dbReference type="GO" id="GO:0005829">
    <property type="term" value="C:cytosol"/>
    <property type="evidence" value="ECO:0007669"/>
    <property type="project" value="Ensembl"/>
</dbReference>
<dbReference type="InterPro" id="IPR001650">
    <property type="entry name" value="Helicase_C-like"/>
</dbReference>
<evidence type="ECO:0000256" key="13">
    <source>
        <dbReference type="ARBA" id="ARBA00022840"/>
    </source>
</evidence>
<dbReference type="GO" id="GO:0051304">
    <property type="term" value="P:chromosome separation"/>
    <property type="evidence" value="ECO:0007669"/>
    <property type="project" value="Ensembl"/>
</dbReference>
<dbReference type="SMART" id="SM00487">
    <property type="entry name" value="DEXDc"/>
    <property type="match status" value="1"/>
</dbReference>
<dbReference type="PANTHER" id="PTHR13710">
    <property type="entry name" value="DNA HELICASE RECQ FAMILY MEMBER"/>
    <property type="match status" value="1"/>
</dbReference>
<dbReference type="PROSITE" id="PS51194">
    <property type="entry name" value="HELICASE_CTER"/>
    <property type="match status" value="1"/>
</dbReference>
<dbReference type="Bgee" id="ENSOANG00000015844">
    <property type="expression patterns" value="Expressed in testis and 7 other cell types or tissues"/>
</dbReference>
<feature type="domain" description="Helicase C-terminal" evidence="24">
    <location>
        <begin position="248"/>
        <end position="405"/>
    </location>
</feature>
<evidence type="ECO:0000256" key="10">
    <source>
        <dbReference type="ARBA" id="ARBA00022801"/>
    </source>
</evidence>
<evidence type="ECO:0000256" key="14">
    <source>
        <dbReference type="ARBA" id="ARBA00023125"/>
    </source>
</evidence>
<evidence type="ECO:0000256" key="7">
    <source>
        <dbReference type="ARBA" id="ARBA00022723"/>
    </source>
</evidence>
<dbReference type="GO" id="GO:0071466">
    <property type="term" value="P:cellular response to xenobiotic stimulus"/>
    <property type="evidence" value="ECO:0007669"/>
    <property type="project" value="Ensembl"/>
</dbReference>
<dbReference type="FunFam" id="3.40.50.300:FF:000444">
    <property type="entry name" value="ATP-dependent DNA helicase"/>
    <property type="match status" value="1"/>
</dbReference>
<dbReference type="AlphaFoldDB" id="A0A6I8P0L0"/>
<protein>
    <recommendedName>
        <fullName evidence="21">ATP-dependent DNA helicase</fullName>
        <ecNumber evidence="21">5.6.2.4</ecNumber>
    </recommendedName>
</protein>
<dbReference type="GO" id="GO:0006260">
    <property type="term" value="P:DNA replication"/>
    <property type="evidence" value="ECO:0000318"/>
    <property type="project" value="GO_Central"/>
</dbReference>
<proteinExistence type="inferred from homology"/>
<dbReference type="GO" id="GO:0005657">
    <property type="term" value="C:replication fork"/>
    <property type="evidence" value="ECO:0007669"/>
    <property type="project" value="Ensembl"/>
</dbReference>
<comment type="catalytic activity">
    <reaction evidence="19 21">
        <text>Couples ATP hydrolysis with the unwinding of duplex DNA by translocating in the 3'-5' direction.</text>
        <dbReference type="EC" id="5.6.2.4"/>
    </reaction>
</comment>
<dbReference type="GO" id="GO:0034244">
    <property type="term" value="P:negative regulation of transcription elongation by RNA polymerase II"/>
    <property type="evidence" value="ECO:0007669"/>
    <property type="project" value="Ensembl"/>
</dbReference>
<dbReference type="GO" id="GO:0016787">
    <property type="term" value="F:hydrolase activity"/>
    <property type="evidence" value="ECO:0007669"/>
    <property type="project" value="UniProtKB-KW"/>
</dbReference>
<keyword evidence="4" id="KW-0597">Phosphoprotein</keyword>
<dbReference type="InterPro" id="IPR004589">
    <property type="entry name" value="DNA_helicase_ATP-dep_RecQ"/>
</dbReference>
<gene>
    <name evidence="25" type="primary">RECQL5</name>
</gene>
<dbReference type="EC" id="5.6.2.4" evidence="21"/>
<evidence type="ECO:0000256" key="8">
    <source>
        <dbReference type="ARBA" id="ARBA00022741"/>
    </source>
</evidence>
<dbReference type="InterPro" id="IPR002464">
    <property type="entry name" value="DNA/RNA_helicase_DEAH_CS"/>
</dbReference>
<dbReference type="GO" id="GO:0046872">
    <property type="term" value="F:metal ion binding"/>
    <property type="evidence" value="ECO:0007669"/>
    <property type="project" value="UniProtKB-KW"/>
</dbReference>
<keyword evidence="13 21" id="KW-0067">ATP-binding</keyword>
<evidence type="ECO:0000256" key="17">
    <source>
        <dbReference type="ARBA" id="ARBA00023242"/>
    </source>
</evidence>
<dbReference type="FunCoup" id="A0A6I8P0L0">
    <property type="interactions" value="3128"/>
</dbReference>
<dbReference type="GO" id="GO:0003677">
    <property type="term" value="F:DNA binding"/>
    <property type="evidence" value="ECO:0007669"/>
    <property type="project" value="UniProtKB-KW"/>
</dbReference>
<evidence type="ECO:0000256" key="1">
    <source>
        <dbReference type="ARBA" id="ARBA00001947"/>
    </source>
</evidence>
<comment type="similarity">
    <text evidence="3 21">Belongs to the helicase family. RecQ subfamily.</text>
</comment>
<dbReference type="GO" id="GO:0000724">
    <property type="term" value="P:double-strand break repair via homologous recombination"/>
    <property type="evidence" value="ECO:0000318"/>
    <property type="project" value="GO_Central"/>
</dbReference>
<feature type="compositionally biased region" description="Low complexity" evidence="22">
    <location>
        <begin position="605"/>
        <end position="618"/>
    </location>
</feature>
<keyword evidence="5" id="KW-0132">Cell division</keyword>
<dbReference type="CDD" id="cd18794">
    <property type="entry name" value="SF2_C_RecQ"/>
    <property type="match status" value="1"/>
</dbReference>
<keyword evidence="8 21" id="KW-0547">Nucleotide-binding</keyword>
<keyword evidence="18" id="KW-0131">Cell cycle</keyword>
<evidence type="ECO:0000256" key="21">
    <source>
        <dbReference type="RuleBase" id="RU364117"/>
    </source>
</evidence>
<dbReference type="Pfam" id="PF06959">
    <property type="entry name" value="RecQ5"/>
    <property type="match status" value="2"/>
</dbReference>
<dbReference type="Pfam" id="PF08236">
    <property type="entry name" value="SRI"/>
    <property type="match status" value="1"/>
</dbReference>
<reference evidence="25" key="1">
    <citation type="submission" date="2025-08" db="UniProtKB">
        <authorList>
            <consortium name="Ensembl"/>
        </authorList>
    </citation>
    <scope>IDENTIFICATION</scope>
    <source>
        <strain evidence="25">Glennie</strain>
    </source>
</reference>
<dbReference type="GO" id="GO:0005737">
    <property type="term" value="C:cytoplasm"/>
    <property type="evidence" value="ECO:0000318"/>
    <property type="project" value="GO_Central"/>
</dbReference>
<dbReference type="Pfam" id="PF16124">
    <property type="entry name" value="RecQ_Zn_bind"/>
    <property type="match status" value="1"/>
</dbReference>
<dbReference type="PANTHER" id="PTHR13710:SF152">
    <property type="entry name" value="ATP-DEPENDENT DNA HELICASE Q5"/>
    <property type="match status" value="1"/>
</dbReference>
<evidence type="ECO:0000256" key="12">
    <source>
        <dbReference type="ARBA" id="ARBA00022833"/>
    </source>
</evidence>
<evidence type="ECO:0000259" key="23">
    <source>
        <dbReference type="PROSITE" id="PS51192"/>
    </source>
</evidence>
<dbReference type="GeneTree" id="ENSGT00940000157800"/>
<dbReference type="InterPro" id="IPR032284">
    <property type="entry name" value="RecQ_Zn-bd"/>
</dbReference>
<evidence type="ECO:0000256" key="9">
    <source>
        <dbReference type="ARBA" id="ARBA00022763"/>
    </source>
</evidence>
<evidence type="ECO:0000256" key="19">
    <source>
        <dbReference type="ARBA" id="ARBA00034617"/>
    </source>
</evidence>
<evidence type="ECO:0000256" key="16">
    <source>
        <dbReference type="ARBA" id="ARBA00023235"/>
    </source>
</evidence>
<dbReference type="GO" id="GO:0072757">
    <property type="term" value="P:cellular response to camptothecin"/>
    <property type="evidence" value="ECO:0007669"/>
    <property type="project" value="Ensembl"/>
</dbReference>
<keyword evidence="16" id="KW-0413">Isomerase</keyword>
<dbReference type="GO" id="GO:0097550">
    <property type="term" value="C:transcription preinitiation complex"/>
    <property type="evidence" value="ECO:0007669"/>
    <property type="project" value="Ensembl"/>
</dbReference>
<evidence type="ECO:0000256" key="15">
    <source>
        <dbReference type="ARBA" id="ARBA00023204"/>
    </source>
</evidence>
<evidence type="ECO:0000259" key="24">
    <source>
        <dbReference type="PROSITE" id="PS51194"/>
    </source>
</evidence>
<feature type="domain" description="Helicase ATP-binding" evidence="23">
    <location>
        <begin position="46"/>
        <end position="220"/>
    </location>
</feature>
<keyword evidence="15" id="KW-0234">DNA repair</keyword>
<evidence type="ECO:0000313" key="26">
    <source>
        <dbReference type="Proteomes" id="UP000002279"/>
    </source>
</evidence>
<name>A0A6I8P0L0_ORNAN</name>
<dbReference type="GO" id="GO:0009378">
    <property type="term" value="F:four-way junction helicase activity"/>
    <property type="evidence" value="ECO:0000318"/>
    <property type="project" value="GO_Central"/>
</dbReference>
<sequence length="914" mass="99770">MACGEGEQGLNHHFMSSRRERQVQSTLKKVFGFDSFKTALQESATMAVVKGEKDVFVCMPTGAGKSLCYQLPALLAAGITIVVSPLIALIQDQVDHLLALKVQAASLNSKLPAAERRALEAELGRPEPRLKLLYVTPEMVAAPSFQPILNSLVSRRLLAYLVVDEAHCVSQWGHDFRPDYLQLGALRARLPHTPCVALTATAPRQVRDDVVAALGLRQPIATFQTPCFRANLFYDVCFKDLLSDPFADLWDFCLQALGERDAFSGCGIVYCRTREACDQLARELSYRGLEAKAYHAGLKAAERVLVQNEWMEEKVPVIVATISFGMGVDKANVRCVAHWHIAKSMAGYYQESGRAGRDGKASWCRLYYSRKDRDQISFLIKKEIARLQSKRGHKDSDKAALKAFDVLVAFCEESGCRHASIAKYFGDPPPPCSKSCDHCRHPAQVQKQLDALERCHSWSRTSLGPSRGDASDPDGVQASREGRKREWDLFYQKQMQLRKGREPKKEEFVPPADCPLKEASSSRIPRLTVKAREHCLRMLEEALSGNRGGVGTAGGAGLGASALELEHEAFRGSKVANLYKASVLKKVAEIHRASKDGQLHPALGPDSSEAQPAPSAPAQDEEEKVLPASQVYSFKPKRVGAGGQRGGPQFQTAAELLGRTRAKEPEEGKRQVPSDKGGTSPGPSAATEKGAAKAAPSRRACSSRKQQLLAEAARTEAQDISKFFSRPPCPQPPSPTHPETSEEEEGGGHSPVALGEGLDASRVPRKEARGAGGMGTEGFEERSPSPVSKKPRVRHLTQAPAEDQVSARKKVTFNPSLPEGRDPAPSGPPTPCVSLKEAANVVVKSLTPFYKEGKFASKELFKAFARHLSHLLVHKTPAPSNVREEALTLIQQFFRGRGRCESTDDWQGLQGSSS</sequence>
<dbReference type="GO" id="GO:0005524">
    <property type="term" value="F:ATP binding"/>
    <property type="evidence" value="ECO:0007669"/>
    <property type="project" value="UniProtKB-KW"/>
</dbReference>
<dbReference type="Gene3D" id="6.10.250.3140">
    <property type="match status" value="1"/>
</dbReference>
<feature type="compositionally biased region" description="Basic and acidic residues" evidence="22">
    <location>
        <begin position="661"/>
        <end position="673"/>
    </location>
</feature>
<keyword evidence="26" id="KW-1185">Reference proteome</keyword>
<keyword evidence="7" id="KW-0479">Metal-binding</keyword>
<dbReference type="NCBIfam" id="TIGR00614">
    <property type="entry name" value="recQ_fam"/>
    <property type="match status" value="1"/>
</dbReference>
<evidence type="ECO:0000256" key="3">
    <source>
        <dbReference type="ARBA" id="ARBA00005446"/>
    </source>
</evidence>
<dbReference type="GO" id="GO:0005634">
    <property type="term" value="C:nucleus"/>
    <property type="evidence" value="ECO:0000318"/>
    <property type="project" value="GO_Central"/>
</dbReference>
<keyword evidence="17 21" id="KW-0539">Nucleus</keyword>
<dbReference type="GO" id="GO:0043138">
    <property type="term" value="F:3'-5' DNA helicase activity"/>
    <property type="evidence" value="ECO:0000318"/>
    <property type="project" value="GO_Central"/>
</dbReference>
<keyword evidence="12" id="KW-0862">Zinc</keyword>
<dbReference type="PROSITE" id="PS51192">
    <property type="entry name" value="HELICASE_ATP_BIND_1"/>
    <property type="match status" value="1"/>
</dbReference>
<dbReference type="Proteomes" id="UP000002279">
    <property type="component" value="Unplaced"/>
</dbReference>
<feature type="region of interest" description="Disordered" evidence="22">
    <location>
        <begin position="461"/>
        <end position="483"/>
    </location>
</feature>
<comment type="catalytic activity">
    <reaction evidence="20 21">
        <text>ATP + H2O = ADP + phosphate + H(+)</text>
        <dbReference type="Rhea" id="RHEA:13065"/>
        <dbReference type="ChEBI" id="CHEBI:15377"/>
        <dbReference type="ChEBI" id="CHEBI:15378"/>
        <dbReference type="ChEBI" id="CHEBI:30616"/>
        <dbReference type="ChEBI" id="CHEBI:43474"/>
        <dbReference type="ChEBI" id="CHEBI:456216"/>
    </reaction>
</comment>
<evidence type="ECO:0000256" key="4">
    <source>
        <dbReference type="ARBA" id="ARBA00022553"/>
    </source>
</evidence>
<evidence type="ECO:0000256" key="11">
    <source>
        <dbReference type="ARBA" id="ARBA00022806"/>
    </source>
</evidence>
<dbReference type="GO" id="GO:0000993">
    <property type="term" value="F:RNA polymerase II complex binding"/>
    <property type="evidence" value="ECO:0007669"/>
    <property type="project" value="Ensembl"/>
</dbReference>
<accession>A0A6I8P0L0</accession>
<evidence type="ECO:0000256" key="22">
    <source>
        <dbReference type="SAM" id="MobiDB-lite"/>
    </source>
</evidence>
<dbReference type="Gene3D" id="3.40.50.300">
    <property type="entry name" value="P-loop containing nucleotide triphosphate hydrolases"/>
    <property type="match status" value="2"/>
</dbReference>
<dbReference type="Gene3D" id="6.10.250.2460">
    <property type="match status" value="1"/>
</dbReference>
<comment type="cofactor">
    <cofactor evidence="1">
        <name>Zn(2+)</name>
        <dbReference type="ChEBI" id="CHEBI:29105"/>
    </cofactor>
</comment>
<keyword evidence="6" id="KW-0235">DNA replication</keyword>
<dbReference type="GO" id="GO:0051301">
    <property type="term" value="P:cell division"/>
    <property type="evidence" value="ECO:0007669"/>
    <property type="project" value="UniProtKB-KW"/>
</dbReference>
<dbReference type="SUPFAM" id="SSF52540">
    <property type="entry name" value="P-loop containing nucleoside triphosphate hydrolases"/>
    <property type="match status" value="1"/>
</dbReference>
<dbReference type="GO" id="GO:0005654">
    <property type="term" value="C:nucleoplasm"/>
    <property type="evidence" value="ECO:0007669"/>
    <property type="project" value="UniProtKB-SubCell"/>
</dbReference>
<feature type="compositionally biased region" description="Pro residues" evidence="22">
    <location>
        <begin position="727"/>
        <end position="736"/>
    </location>
</feature>
<dbReference type="GO" id="GO:2000042">
    <property type="term" value="P:negative regulation of double-strand break repair via homologous recombination"/>
    <property type="evidence" value="ECO:0007669"/>
    <property type="project" value="Ensembl"/>
</dbReference>
<dbReference type="InterPro" id="IPR011545">
    <property type="entry name" value="DEAD/DEAH_box_helicase_dom"/>
</dbReference>
<evidence type="ECO:0000256" key="6">
    <source>
        <dbReference type="ARBA" id="ARBA00022705"/>
    </source>
</evidence>
<feature type="compositionally biased region" description="Low complexity" evidence="22">
    <location>
        <begin position="685"/>
        <end position="695"/>
    </location>
</feature>
<dbReference type="SMART" id="SM00490">
    <property type="entry name" value="HELICc"/>
    <property type="match status" value="1"/>
</dbReference>
<keyword evidence="14" id="KW-0238">DNA-binding</keyword>
<dbReference type="InterPro" id="IPR010716">
    <property type="entry name" value="RECQ5"/>
</dbReference>
<evidence type="ECO:0000256" key="2">
    <source>
        <dbReference type="ARBA" id="ARBA00004642"/>
    </source>
</evidence>
<dbReference type="InterPro" id="IPR014001">
    <property type="entry name" value="Helicase_ATP-bd"/>
</dbReference>
<keyword evidence="9" id="KW-0227">DNA damage</keyword>
<dbReference type="OMA" id="WSDPGAC"/>
<dbReference type="FunFam" id="3.40.50.300:FF:000614">
    <property type="entry name" value="ATP-dependent DNA helicase"/>
    <property type="match status" value="1"/>
</dbReference>
<dbReference type="CDD" id="cd18014">
    <property type="entry name" value="DEXHc_RecQ5"/>
    <property type="match status" value="1"/>
</dbReference>
<evidence type="ECO:0000256" key="20">
    <source>
        <dbReference type="ARBA" id="ARBA00049360"/>
    </source>
</evidence>
<dbReference type="InParanoid" id="A0A6I8P0L0"/>
<evidence type="ECO:0000313" key="25">
    <source>
        <dbReference type="Ensembl" id="ENSOANP00000047226.1"/>
    </source>
</evidence>
<dbReference type="InterPro" id="IPR027417">
    <property type="entry name" value="P-loop_NTPase"/>
</dbReference>
<dbReference type="GO" id="GO:0005694">
    <property type="term" value="C:chromosome"/>
    <property type="evidence" value="ECO:0000318"/>
    <property type="project" value="GO_Central"/>
</dbReference>
<dbReference type="Ensembl" id="ENSOANT00000061751.1">
    <property type="protein sequence ID" value="ENSOANP00000047226.1"/>
    <property type="gene ID" value="ENSOANG00000015844.3"/>
</dbReference>
<comment type="subcellular location">
    <subcellularLocation>
        <location evidence="2">Nucleus</location>
        <location evidence="2">Nucleoplasm</location>
    </subcellularLocation>
</comment>
<keyword evidence="11 21" id="KW-0347">Helicase</keyword>
<dbReference type="GO" id="GO:1990506">
    <property type="term" value="P:mitotic DNA-templated DNA replication"/>
    <property type="evidence" value="ECO:0007669"/>
    <property type="project" value="Ensembl"/>
</dbReference>
<reference evidence="25" key="2">
    <citation type="submission" date="2025-09" db="UniProtKB">
        <authorList>
            <consortium name="Ensembl"/>
        </authorList>
    </citation>
    <scope>IDENTIFICATION</scope>
    <source>
        <strain evidence="25">Glennie</strain>
    </source>
</reference>
<feature type="region of interest" description="Disordered" evidence="22">
    <location>
        <begin position="637"/>
        <end position="831"/>
    </location>
</feature>
<keyword evidence="10 21" id="KW-0378">Hydrolase</keyword>
<evidence type="ECO:0000256" key="5">
    <source>
        <dbReference type="ARBA" id="ARBA00022618"/>
    </source>
</evidence>
<dbReference type="InterPro" id="IPR013257">
    <property type="entry name" value="SRI"/>
</dbReference>
<evidence type="ECO:0000256" key="18">
    <source>
        <dbReference type="ARBA" id="ARBA00023306"/>
    </source>
</evidence>